<evidence type="ECO:0000313" key="2">
    <source>
        <dbReference type="Proteomes" id="UP000074247"/>
    </source>
</evidence>
<proteinExistence type="predicted"/>
<organism evidence="1 2">
    <name type="scientific">Toxoplasma gondii ARI</name>
    <dbReference type="NCBI Taxonomy" id="1074872"/>
    <lineage>
        <taxon>Eukaryota</taxon>
        <taxon>Sar</taxon>
        <taxon>Alveolata</taxon>
        <taxon>Apicomplexa</taxon>
        <taxon>Conoidasida</taxon>
        <taxon>Coccidia</taxon>
        <taxon>Eucoccidiorida</taxon>
        <taxon>Eimeriorina</taxon>
        <taxon>Sarcocystidae</taxon>
        <taxon>Toxoplasma</taxon>
    </lineage>
</organism>
<protein>
    <submittedName>
        <fullName evidence="1">Uncharacterized protein</fullName>
    </submittedName>
</protein>
<name>A0A139Y6U9_TOXGO</name>
<reference evidence="1 2" key="1">
    <citation type="journal article" date="2016" name="Nat. Commun.">
        <title>Local admixture of amplified and diversified secreted pathogenesis determinants shapes mosaic Toxoplasma gondii genomes.</title>
        <authorList>
            <person name="Lorenzi H."/>
            <person name="Khan A."/>
            <person name="Behnke M.S."/>
            <person name="Namasivayam S."/>
            <person name="Swapna L.S."/>
            <person name="Hadjithomas M."/>
            <person name="Karamycheva S."/>
            <person name="Pinney D."/>
            <person name="Brunk B.P."/>
            <person name="Ajioka J.W."/>
            <person name="Ajzenberg D."/>
            <person name="Boothroyd J.C."/>
            <person name="Boyle J.P."/>
            <person name="Darde M.L."/>
            <person name="Diaz-Miranda M.A."/>
            <person name="Dubey J.P."/>
            <person name="Fritz H.M."/>
            <person name="Gennari S.M."/>
            <person name="Gregory B.D."/>
            <person name="Kim K."/>
            <person name="Saeij J.P."/>
            <person name="Su C."/>
            <person name="White M.W."/>
            <person name="Zhu X.Q."/>
            <person name="Howe D.K."/>
            <person name="Rosenthal B.M."/>
            <person name="Grigg M.E."/>
            <person name="Parkinson J."/>
            <person name="Liu L."/>
            <person name="Kissinger J.C."/>
            <person name="Roos D.S."/>
            <person name="Sibley L.D."/>
        </authorList>
    </citation>
    <scope>NUCLEOTIDE SEQUENCE [LARGE SCALE GENOMIC DNA]</scope>
    <source>
        <strain evidence="1 2">ARI</strain>
    </source>
</reference>
<evidence type="ECO:0000313" key="1">
    <source>
        <dbReference type="EMBL" id="KYF46732.1"/>
    </source>
</evidence>
<comment type="caution">
    <text evidence="1">The sequence shown here is derived from an EMBL/GenBank/DDBJ whole genome shotgun (WGS) entry which is preliminary data.</text>
</comment>
<dbReference type="VEuPathDB" id="ToxoDB:TGARI_270230B"/>
<dbReference type="Proteomes" id="UP000074247">
    <property type="component" value="Unassembled WGS sequence"/>
</dbReference>
<dbReference type="AlphaFoldDB" id="A0A139Y6U9"/>
<feature type="non-terminal residue" evidence="1">
    <location>
        <position position="1"/>
    </location>
</feature>
<sequence length="59" mass="6868">QMNVAASYRHFADQFLTWLGDIVRTRGQGCTLSKEDIERFAATLQREERSSCLPSPWHR</sequence>
<gene>
    <name evidence="1" type="ORF">TGARI_270230B</name>
</gene>
<dbReference type="EMBL" id="AGQS02003749">
    <property type="protein sequence ID" value="KYF46732.1"/>
    <property type="molecule type" value="Genomic_DNA"/>
</dbReference>
<accession>A0A139Y6U9</accession>